<feature type="repeat" description="TPR" evidence="2">
    <location>
        <begin position="552"/>
        <end position="585"/>
    </location>
</feature>
<evidence type="ECO:0000256" key="3">
    <source>
        <dbReference type="SAM" id="SignalP"/>
    </source>
</evidence>
<accession>A0A4R1M7D6</accession>
<evidence type="ECO:0000313" key="6">
    <source>
        <dbReference type="Proteomes" id="UP000294616"/>
    </source>
</evidence>
<dbReference type="RefSeq" id="WP_132222195.1">
    <property type="nucleotide sequence ID" value="NZ_SMGO01000001.1"/>
</dbReference>
<evidence type="ECO:0000259" key="4">
    <source>
        <dbReference type="Pfam" id="PF13525"/>
    </source>
</evidence>
<dbReference type="EMBL" id="SMGO01000001">
    <property type="protein sequence ID" value="TCK85749.1"/>
    <property type="molecule type" value="Genomic_DNA"/>
</dbReference>
<dbReference type="AlphaFoldDB" id="A0A4R1M7D6"/>
<comment type="caution">
    <text evidence="5">The sequence shown here is derived from an EMBL/GenBank/DDBJ whole genome shotgun (WGS) entry which is preliminary data.</text>
</comment>
<sequence>MFKKFTQITLALSLIAGGVYAQQSAWQEIDKAYKSGMELYERGKYVAAAKQFDKVETTRIRSVIQEDEQAQVSLLKEKARFYQAVCALEVGNRDAEDLFMKYIKDYPTSSNTKAAYYQVGRSYFAQKNYDKTIEWFEKLDGSALTGSESSEYRFKLAYSYFKKDRNSEAKPMFERLKNERSAYNESAIYYYAYLAYLDGEYKTALSEFERLKGSKQFENSYPYYIASLYYLDGRYDDVLAYAIPILETTKQESETDLFRIVGATYFSKGDLVNSKIYYDKYQAADQGQTQSNQDTYNIGYIAFKNGNNEKAIAELEKLDQPEAYYQAGMITLGDAFLKANNKESARNAFFRASKLDFDPQLKEEGALNYAKLSYELEFHQVALEATQEFLTTYPRSAKINEAKTLLAEILLSTKNYNDAVNILETIDNRSPEANAAYQKVTYFRGLEHYNERAFENSISLFMRSESYPIDPEIQALSTYWKAEAMYEVRKYGEAVVNFDRFLRYPAAKSTSVYNYANYALAYAAYRNSSFSTAANYFERFLASGDVDGNTRNDAIARLGDSYFSLRSYDRALTQYNKLIASKASSEDYALYQRGIIQGLQGQVDTKIATLLDLQQQFPNSNYSDDAAFEIPYSHFLRGDYDVAIAGLQKMVEDYPRSSYVPRALVTIGLVHYNNKENDEAINIFKRVVGEYSTTDEAKLALKSIQNIYIDNGDAQGYLNYALSTNIGNLTTAEQDNITFQAANGLFVRGEFAAAIEAINAYFDKFPKPIQEKYARFIRAESLWRTGKPNEALHDYNIILNDWTSPYSERTLISVSELHLQLKQYNEAVATLKKLELTADYKANYGFAINNLMLCYFMMGDMDEALKYANFVIGYDKSSQEEIAKAHLFAGKVYLAKNDKASAKKEFDLAAKGSQTIVGAEAKYNYGQLQFDEKGILAAQTTAFDLIKNMPSYDYWVAKSFILLADTYVALKDDFQAKSTLESIIENYDKKDDDIISEATKRLDQINNKK</sequence>
<dbReference type="PANTHER" id="PTHR12558">
    <property type="entry name" value="CELL DIVISION CYCLE 16,23,27"/>
    <property type="match status" value="1"/>
</dbReference>
<dbReference type="InterPro" id="IPR019734">
    <property type="entry name" value="TPR_rpt"/>
</dbReference>
<dbReference type="OrthoDB" id="9814448at2"/>
<evidence type="ECO:0000256" key="2">
    <source>
        <dbReference type="PROSITE-ProRule" id="PRU00339"/>
    </source>
</evidence>
<dbReference type="Pfam" id="PF13432">
    <property type="entry name" value="TPR_16"/>
    <property type="match status" value="1"/>
</dbReference>
<evidence type="ECO:0000256" key="1">
    <source>
        <dbReference type="ARBA" id="ARBA00022729"/>
    </source>
</evidence>
<keyword evidence="1 3" id="KW-0732">Signal</keyword>
<keyword evidence="2" id="KW-0802">TPR repeat</keyword>
<feature type="domain" description="Outer membrane lipoprotein BamD-like" evidence="4">
    <location>
        <begin position="587"/>
        <end position="677"/>
    </location>
</feature>
<reference evidence="5 6" key="1">
    <citation type="submission" date="2019-03" db="EMBL/GenBank/DDBJ databases">
        <title>Genomic Encyclopedia of Archaeal and Bacterial Type Strains, Phase II (KMG-II): from individual species to whole genera.</title>
        <authorList>
            <person name="Goeker M."/>
        </authorList>
    </citation>
    <scope>NUCLEOTIDE SEQUENCE [LARGE SCALE GENOMIC DNA]</scope>
    <source>
        <strain evidence="5 6">DSM 22554</strain>
    </source>
</reference>
<dbReference type="Pfam" id="PF13525">
    <property type="entry name" value="YfiO"/>
    <property type="match status" value="1"/>
</dbReference>
<dbReference type="InterPro" id="IPR011990">
    <property type="entry name" value="TPR-like_helical_dom_sf"/>
</dbReference>
<proteinExistence type="predicted"/>
<protein>
    <submittedName>
        <fullName evidence="5">Tetratricopeptide repeat protein</fullName>
    </submittedName>
</protein>
<gene>
    <name evidence="5" type="ORF">C8N28_1062</name>
</gene>
<dbReference type="Gene3D" id="1.25.40.10">
    <property type="entry name" value="Tetratricopeptide repeat domain"/>
    <property type="match status" value="8"/>
</dbReference>
<dbReference type="Pfam" id="PF13174">
    <property type="entry name" value="TPR_6"/>
    <property type="match status" value="1"/>
</dbReference>
<dbReference type="PROSITE" id="PS50005">
    <property type="entry name" value="TPR"/>
    <property type="match status" value="1"/>
</dbReference>
<dbReference type="Proteomes" id="UP000294616">
    <property type="component" value="Unassembled WGS sequence"/>
</dbReference>
<dbReference type="PANTHER" id="PTHR12558:SF13">
    <property type="entry name" value="CELL DIVISION CYCLE PROTEIN 27 HOMOLOG"/>
    <property type="match status" value="1"/>
</dbReference>
<dbReference type="InterPro" id="IPR039565">
    <property type="entry name" value="BamD-like"/>
</dbReference>
<feature type="signal peptide" evidence="3">
    <location>
        <begin position="1"/>
        <end position="21"/>
    </location>
</feature>
<dbReference type="Pfam" id="PF13181">
    <property type="entry name" value="TPR_8"/>
    <property type="match status" value="2"/>
</dbReference>
<dbReference type="SMART" id="SM00028">
    <property type="entry name" value="TPR"/>
    <property type="match status" value="6"/>
</dbReference>
<dbReference type="SUPFAM" id="SSF48452">
    <property type="entry name" value="TPR-like"/>
    <property type="match status" value="4"/>
</dbReference>
<feature type="chain" id="PRO_5020572881" evidence="3">
    <location>
        <begin position="22"/>
        <end position="1009"/>
    </location>
</feature>
<keyword evidence="6" id="KW-1185">Reference proteome</keyword>
<name>A0A4R1M7D6_9SPHI</name>
<evidence type="ECO:0000313" key="5">
    <source>
        <dbReference type="EMBL" id="TCK85749.1"/>
    </source>
</evidence>
<organism evidence="5 6">
    <name type="scientific">Albibacterium bauzanense</name>
    <dbReference type="NCBI Taxonomy" id="653929"/>
    <lineage>
        <taxon>Bacteria</taxon>
        <taxon>Pseudomonadati</taxon>
        <taxon>Bacteroidota</taxon>
        <taxon>Sphingobacteriia</taxon>
        <taxon>Sphingobacteriales</taxon>
        <taxon>Sphingobacteriaceae</taxon>
        <taxon>Albibacterium</taxon>
    </lineage>
</organism>